<keyword evidence="4" id="KW-0472">Membrane</keyword>
<proteinExistence type="predicted"/>
<dbReference type="InterPro" id="IPR019133">
    <property type="entry name" value="MIC60"/>
</dbReference>
<organism evidence="6 7">
    <name type="scientific">Kaistia dalseonensis</name>
    <dbReference type="NCBI Taxonomy" id="410840"/>
    <lineage>
        <taxon>Bacteria</taxon>
        <taxon>Pseudomonadati</taxon>
        <taxon>Pseudomonadota</taxon>
        <taxon>Alphaproteobacteria</taxon>
        <taxon>Hyphomicrobiales</taxon>
        <taxon>Kaistiaceae</taxon>
        <taxon>Kaistia</taxon>
    </lineage>
</organism>
<keyword evidence="7" id="KW-1185">Reference proteome</keyword>
<evidence type="ECO:0000256" key="5">
    <source>
        <dbReference type="SAM" id="MobiDB-lite"/>
    </source>
</evidence>
<evidence type="ECO:0000256" key="2">
    <source>
        <dbReference type="ARBA" id="ARBA00022692"/>
    </source>
</evidence>
<sequence length="399" mass="40620">MADEDIFNPATGDTTGQRRKRPPVTIDLEAEPDDNTAPPIIEPVAEEPAAPVPPSEDPEVDLPPPPRQEEPPRQEAAPRQSGMGSLVQIAGAAIGGGVIGGLLTAFLMAPGTDTVTQASIDSRFATIASRLDGLEAGIAARTTETPAPIDTGRLDAIDQQIAGLKTAFDNLPKGTSEPAAPADLAPIEQRLAALEARPEAAPQAPPIDLTPLQANVEQLAARIDQIEQHPPVDPRTEAAARTIALTTLRQAATAGGPFENELAALKTLGVEDAALAPLAAGGAPSRSALVAAFPAIADQIRAASMKVDPNAGIFDRLAASAGSLVSVKPAGPVAGSTTTAIVSRMEAAVSAGDLAAALQEAEGLDSVARAPLAEWADAARKRVAIDAALKQLDASGPAN</sequence>
<keyword evidence="3" id="KW-1133">Transmembrane helix</keyword>
<gene>
    <name evidence="6" type="ORF">QO014_001682</name>
</gene>
<feature type="compositionally biased region" description="Low complexity" evidence="5">
    <location>
        <begin position="37"/>
        <end position="49"/>
    </location>
</feature>
<dbReference type="Proteomes" id="UP001241603">
    <property type="component" value="Unassembled WGS sequence"/>
</dbReference>
<evidence type="ECO:0000313" key="7">
    <source>
        <dbReference type="Proteomes" id="UP001241603"/>
    </source>
</evidence>
<comment type="subcellular location">
    <subcellularLocation>
        <location evidence="1">Membrane</location>
    </subcellularLocation>
</comment>
<reference evidence="6 7" key="1">
    <citation type="submission" date="2023-07" db="EMBL/GenBank/DDBJ databases">
        <title>Genomic Encyclopedia of Type Strains, Phase IV (KMG-IV): sequencing the most valuable type-strain genomes for metagenomic binning, comparative biology and taxonomic classification.</title>
        <authorList>
            <person name="Goeker M."/>
        </authorList>
    </citation>
    <scope>NUCLEOTIDE SEQUENCE [LARGE SCALE GENOMIC DNA]</scope>
    <source>
        <strain evidence="6 7">B6-8</strain>
    </source>
</reference>
<evidence type="ECO:0000313" key="6">
    <source>
        <dbReference type="EMBL" id="MDQ0437297.1"/>
    </source>
</evidence>
<dbReference type="PANTHER" id="PTHR15415">
    <property type="entry name" value="MITOFILIN"/>
    <property type="match status" value="1"/>
</dbReference>
<protein>
    <recommendedName>
        <fullName evidence="8">Mitochondrial inner membrane protein</fullName>
    </recommendedName>
</protein>
<dbReference type="RefSeq" id="WP_266348226.1">
    <property type="nucleotide sequence ID" value="NZ_JAPKNG010000002.1"/>
</dbReference>
<evidence type="ECO:0000256" key="4">
    <source>
        <dbReference type="ARBA" id="ARBA00023136"/>
    </source>
</evidence>
<evidence type="ECO:0000256" key="1">
    <source>
        <dbReference type="ARBA" id="ARBA00004370"/>
    </source>
</evidence>
<keyword evidence="2" id="KW-0812">Transmembrane</keyword>
<dbReference type="PANTHER" id="PTHR15415:SF7">
    <property type="entry name" value="MICOS COMPLEX SUBUNIT MIC60"/>
    <property type="match status" value="1"/>
</dbReference>
<comment type="caution">
    <text evidence="6">The sequence shown here is derived from an EMBL/GenBank/DDBJ whole genome shotgun (WGS) entry which is preliminary data.</text>
</comment>
<evidence type="ECO:0000256" key="3">
    <source>
        <dbReference type="ARBA" id="ARBA00022989"/>
    </source>
</evidence>
<evidence type="ECO:0008006" key="8">
    <source>
        <dbReference type="Google" id="ProtNLM"/>
    </source>
</evidence>
<feature type="region of interest" description="Disordered" evidence="5">
    <location>
        <begin position="1"/>
        <end position="83"/>
    </location>
</feature>
<dbReference type="EMBL" id="JAUSVO010000002">
    <property type="protein sequence ID" value="MDQ0437297.1"/>
    <property type="molecule type" value="Genomic_DNA"/>
</dbReference>
<dbReference type="Pfam" id="PF09731">
    <property type="entry name" value="Mitofilin"/>
    <property type="match status" value="1"/>
</dbReference>
<feature type="compositionally biased region" description="Pro residues" evidence="5">
    <location>
        <begin position="50"/>
        <end position="66"/>
    </location>
</feature>
<name>A0ABU0H4S5_9HYPH</name>
<accession>A0ABU0H4S5</accession>